<keyword evidence="2" id="KW-1185">Reference proteome</keyword>
<gene>
    <name evidence="1" type="ORF">L9G74_13755</name>
</gene>
<organism evidence="1 2">
    <name type="scientific">Shewanella electrica</name>
    <dbReference type="NCBI Taxonomy" id="515560"/>
    <lineage>
        <taxon>Bacteria</taxon>
        <taxon>Pseudomonadati</taxon>
        <taxon>Pseudomonadota</taxon>
        <taxon>Gammaproteobacteria</taxon>
        <taxon>Alteromonadales</taxon>
        <taxon>Shewanellaceae</taxon>
        <taxon>Shewanella</taxon>
    </lineage>
</organism>
<name>A0ABT2FMF3_9GAMM</name>
<proteinExistence type="predicted"/>
<comment type="caution">
    <text evidence="1">The sequence shown here is derived from an EMBL/GenBank/DDBJ whole genome shotgun (WGS) entry which is preliminary data.</text>
</comment>
<protein>
    <submittedName>
        <fullName evidence="1">Uncharacterized protein</fullName>
    </submittedName>
</protein>
<sequence length="96" mass="11054">MELRQQLDIQQIALNSAEVLPKFAYRRNSPVYPLVCSVNHTICCLNSQHLQPIPVLLERIKRFMDEHPDLSGAESYYSSVSAYIADVERYLVENDV</sequence>
<dbReference type="RefSeq" id="WP_238896991.1">
    <property type="nucleotide sequence ID" value="NZ_JAKOGG010000010.1"/>
</dbReference>
<dbReference type="EMBL" id="JAKOGG010000010">
    <property type="protein sequence ID" value="MCS4557512.1"/>
    <property type="molecule type" value="Genomic_DNA"/>
</dbReference>
<evidence type="ECO:0000313" key="1">
    <source>
        <dbReference type="EMBL" id="MCS4557512.1"/>
    </source>
</evidence>
<accession>A0ABT2FMF3</accession>
<evidence type="ECO:0000313" key="2">
    <source>
        <dbReference type="Proteomes" id="UP001201549"/>
    </source>
</evidence>
<reference evidence="2" key="1">
    <citation type="submission" date="2023-07" db="EMBL/GenBank/DDBJ databases">
        <title>Shewanella mangrovi sp. nov., an acetaldehyde- degrading bacterium isolated from mangrove sediment.</title>
        <authorList>
            <person name="Liu Y."/>
        </authorList>
    </citation>
    <scope>NUCLEOTIDE SEQUENCE [LARGE SCALE GENOMIC DNA]</scope>
    <source>
        <strain evidence="2">C32</strain>
    </source>
</reference>
<dbReference type="Proteomes" id="UP001201549">
    <property type="component" value="Unassembled WGS sequence"/>
</dbReference>